<dbReference type="Gene3D" id="1.10.730.10">
    <property type="entry name" value="Isoleucyl-tRNA Synthetase, Domain 1"/>
    <property type="match status" value="1"/>
</dbReference>
<dbReference type="PROSITE" id="PS00178">
    <property type="entry name" value="AA_TRNA_LIGASE_I"/>
    <property type="match status" value="1"/>
</dbReference>
<dbReference type="PRINTS" id="PR00986">
    <property type="entry name" value="TRNASYNTHVAL"/>
</dbReference>
<dbReference type="Pfam" id="PF00133">
    <property type="entry name" value="tRNA-synt_1"/>
    <property type="match status" value="1"/>
</dbReference>
<comment type="catalytic activity">
    <reaction evidence="8 9">
        <text>tRNA(Val) + L-valine + ATP = L-valyl-tRNA(Val) + AMP + diphosphate</text>
        <dbReference type="Rhea" id="RHEA:10704"/>
        <dbReference type="Rhea" id="RHEA-COMP:9672"/>
        <dbReference type="Rhea" id="RHEA-COMP:9708"/>
        <dbReference type="ChEBI" id="CHEBI:30616"/>
        <dbReference type="ChEBI" id="CHEBI:33019"/>
        <dbReference type="ChEBI" id="CHEBI:57762"/>
        <dbReference type="ChEBI" id="CHEBI:78442"/>
        <dbReference type="ChEBI" id="CHEBI:78537"/>
        <dbReference type="ChEBI" id="CHEBI:456215"/>
        <dbReference type="EC" id="6.1.1.9"/>
    </reaction>
</comment>
<comment type="function">
    <text evidence="9">Catalyzes the attachment of valine to tRNA(Val). As ValRS can inadvertently accommodate and process structurally similar amino acids such as threonine, to avoid such errors, it has a 'posttransfer' editing activity that hydrolyzes mischarged Thr-tRNA(Val) in a tRNA-dependent manner.</text>
</comment>
<feature type="coiled-coil region" evidence="9">
    <location>
        <begin position="817"/>
        <end position="879"/>
    </location>
</feature>
<feature type="domain" description="Methionyl/Valyl/Leucyl/Isoleucyl-tRNA synthetase anticodon-binding" evidence="11">
    <location>
        <begin position="612"/>
        <end position="759"/>
    </location>
</feature>
<comment type="subcellular location">
    <subcellularLocation>
        <location evidence="9">Cytoplasm</location>
    </subcellularLocation>
</comment>
<dbReference type="InterPro" id="IPR014729">
    <property type="entry name" value="Rossmann-like_a/b/a_fold"/>
</dbReference>
<dbReference type="Proteomes" id="UP001469749">
    <property type="component" value="Unassembled WGS sequence"/>
</dbReference>
<protein>
    <recommendedName>
        <fullName evidence="9">Valine--tRNA ligase</fullName>
        <ecNumber evidence="9">6.1.1.9</ecNumber>
    </recommendedName>
    <alternativeName>
        <fullName evidence="9">Valyl-tRNA synthetase</fullName>
        <shortName evidence="9">ValRS</shortName>
    </alternativeName>
</protein>
<evidence type="ECO:0000256" key="7">
    <source>
        <dbReference type="ARBA" id="ARBA00023146"/>
    </source>
</evidence>
<evidence type="ECO:0000256" key="2">
    <source>
        <dbReference type="ARBA" id="ARBA00022598"/>
    </source>
</evidence>
<evidence type="ECO:0000313" key="14">
    <source>
        <dbReference type="Proteomes" id="UP001469749"/>
    </source>
</evidence>
<keyword evidence="4 9" id="KW-0067">ATP-binding</keyword>
<dbReference type="Gene3D" id="1.10.287.380">
    <property type="entry name" value="Valyl-tRNA synthetase, C-terminal domain"/>
    <property type="match status" value="1"/>
</dbReference>
<reference evidence="13 14" key="1">
    <citation type="submission" date="2024-03" db="EMBL/GenBank/DDBJ databases">
        <title>Human intestinal bacterial collection.</title>
        <authorList>
            <person name="Pauvert C."/>
            <person name="Hitch T.C.A."/>
            <person name="Clavel T."/>
        </authorList>
    </citation>
    <scope>NUCLEOTIDE SEQUENCE [LARGE SCALE GENOMIC DNA]</scope>
    <source>
        <strain evidence="13 14">CLA-AA-H190</strain>
    </source>
</reference>
<dbReference type="InterPro" id="IPR001412">
    <property type="entry name" value="aa-tRNA-synth_I_CS"/>
</dbReference>
<dbReference type="EC" id="6.1.1.9" evidence="9"/>
<comment type="subunit">
    <text evidence="9">Monomer.</text>
</comment>
<evidence type="ECO:0000256" key="8">
    <source>
        <dbReference type="ARBA" id="ARBA00047552"/>
    </source>
</evidence>
<feature type="short sequence motif" description="'HIGH' region" evidence="9">
    <location>
        <begin position="45"/>
        <end position="55"/>
    </location>
</feature>
<dbReference type="InterPro" id="IPR002303">
    <property type="entry name" value="Valyl-tRNA_ligase"/>
</dbReference>
<dbReference type="Gene3D" id="3.40.50.620">
    <property type="entry name" value="HUPs"/>
    <property type="match status" value="2"/>
</dbReference>
<dbReference type="SUPFAM" id="SSF46589">
    <property type="entry name" value="tRNA-binding arm"/>
    <property type="match status" value="1"/>
</dbReference>
<feature type="domain" description="Valyl-tRNA synthetase tRNA-binding arm" evidence="12">
    <location>
        <begin position="819"/>
        <end position="884"/>
    </location>
</feature>
<keyword evidence="2 9" id="KW-0436">Ligase</keyword>
<dbReference type="CDD" id="cd00817">
    <property type="entry name" value="ValRS_core"/>
    <property type="match status" value="1"/>
</dbReference>
<dbReference type="InterPro" id="IPR033705">
    <property type="entry name" value="Anticodon_Ia_Val"/>
</dbReference>
<feature type="binding site" evidence="9">
    <location>
        <position position="528"/>
    </location>
    <ligand>
        <name>ATP</name>
        <dbReference type="ChEBI" id="CHEBI:30616"/>
    </ligand>
</feature>
<gene>
    <name evidence="9" type="primary">valS</name>
    <name evidence="13" type="ORF">WMO25_03915</name>
</gene>
<dbReference type="NCBIfam" id="TIGR00422">
    <property type="entry name" value="valS"/>
    <property type="match status" value="1"/>
</dbReference>
<dbReference type="Gene3D" id="3.90.740.10">
    <property type="entry name" value="Valyl/Leucyl/Isoleucyl-tRNA synthetase, editing domain"/>
    <property type="match status" value="1"/>
</dbReference>
<evidence type="ECO:0000256" key="3">
    <source>
        <dbReference type="ARBA" id="ARBA00022741"/>
    </source>
</evidence>
<dbReference type="EMBL" id="JBBMEK010000028">
    <property type="protein sequence ID" value="MEQ2364238.1"/>
    <property type="molecule type" value="Genomic_DNA"/>
</dbReference>
<proteinExistence type="inferred from homology"/>
<feature type="domain" description="Aminoacyl-tRNA synthetase class Ia" evidence="10">
    <location>
        <begin position="16"/>
        <end position="563"/>
    </location>
</feature>
<evidence type="ECO:0000256" key="1">
    <source>
        <dbReference type="ARBA" id="ARBA00022490"/>
    </source>
</evidence>
<evidence type="ECO:0000256" key="5">
    <source>
        <dbReference type="ARBA" id="ARBA00022917"/>
    </source>
</evidence>
<dbReference type="InterPro" id="IPR019499">
    <property type="entry name" value="Val-tRNA_synth_tRNA-bd"/>
</dbReference>
<dbReference type="Pfam" id="PF08264">
    <property type="entry name" value="Anticodon_1"/>
    <property type="match status" value="1"/>
</dbReference>
<comment type="caution">
    <text evidence="13">The sequence shown here is derived from an EMBL/GenBank/DDBJ whole genome shotgun (WGS) entry which is preliminary data.</text>
</comment>
<feature type="short sequence motif" description="'KMSKS' region" evidence="9">
    <location>
        <begin position="525"/>
        <end position="529"/>
    </location>
</feature>
<keyword evidence="3 9" id="KW-0547">Nucleotide-binding</keyword>
<keyword evidence="14" id="KW-1185">Reference proteome</keyword>
<dbReference type="NCBIfam" id="NF004349">
    <property type="entry name" value="PRK05729.1"/>
    <property type="match status" value="1"/>
</dbReference>
<comment type="similarity">
    <text evidence="9">Belongs to the class-I aminoacyl-tRNA synthetase family. ValS type 1 subfamily.</text>
</comment>
<keyword evidence="1 9" id="KW-0963">Cytoplasm</keyword>
<comment type="domain">
    <text evidence="9">The C-terminal coiled-coil domain is crucial for aminoacylation activity.</text>
</comment>
<dbReference type="InterPro" id="IPR009008">
    <property type="entry name" value="Val/Leu/Ile-tRNA-synth_edit"/>
</dbReference>
<keyword evidence="7 9" id="KW-0030">Aminoacyl-tRNA synthetase</keyword>
<dbReference type="InterPro" id="IPR002300">
    <property type="entry name" value="aa-tRNA-synth_Ia"/>
</dbReference>
<dbReference type="SUPFAM" id="SSF52374">
    <property type="entry name" value="Nucleotidylyl transferase"/>
    <property type="match status" value="1"/>
</dbReference>
<evidence type="ECO:0000259" key="12">
    <source>
        <dbReference type="Pfam" id="PF10458"/>
    </source>
</evidence>
<dbReference type="SUPFAM" id="SSF47323">
    <property type="entry name" value="Anticodon-binding domain of a subclass of class I aminoacyl-tRNA synthetases"/>
    <property type="match status" value="1"/>
</dbReference>
<evidence type="ECO:0000256" key="9">
    <source>
        <dbReference type="HAMAP-Rule" id="MF_02004"/>
    </source>
</evidence>
<name>A0ABV1B1C3_9FIRM</name>
<dbReference type="CDD" id="cd07962">
    <property type="entry name" value="Anticodon_Ia_Val"/>
    <property type="match status" value="1"/>
</dbReference>
<dbReference type="GO" id="GO:0004832">
    <property type="term" value="F:valine-tRNA ligase activity"/>
    <property type="evidence" value="ECO:0007669"/>
    <property type="project" value="UniProtKB-EC"/>
</dbReference>
<comment type="domain">
    <text evidence="9">ValRS has two distinct active sites: one for aminoacylation and one for editing. The misactivated threonine is translocated from the active site to the editing site.</text>
</comment>
<keyword evidence="5 9" id="KW-0648">Protein biosynthesis</keyword>
<organism evidence="13 14">
    <name type="scientific">Coprococcus intestinihominis</name>
    <dbReference type="NCBI Taxonomy" id="3133154"/>
    <lineage>
        <taxon>Bacteria</taxon>
        <taxon>Bacillati</taxon>
        <taxon>Bacillota</taxon>
        <taxon>Clostridia</taxon>
        <taxon>Lachnospirales</taxon>
        <taxon>Lachnospiraceae</taxon>
        <taxon>Coprococcus</taxon>
    </lineage>
</organism>
<evidence type="ECO:0000259" key="10">
    <source>
        <dbReference type="Pfam" id="PF00133"/>
    </source>
</evidence>
<dbReference type="InterPro" id="IPR009080">
    <property type="entry name" value="tRNAsynth_Ia_anticodon-bd"/>
</dbReference>
<dbReference type="PANTHER" id="PTHR11946">
    <property type="entry name" value="VALYL-TRNA SYNTHETASES"/>
    <property type="match status" value="1"/>
</dbReference>
<dbReference type="Pfam" id="PF10458">
    <property type="entry name" value="Val_tRNA-synt_C"/>
    <property type="match status" value="1"/>
</dbReference>
<dbReference type="InterPro" id="IPR010978">
    <property type="entry name" value="tRNA-bd_arm"/>
</dbReference>
<evidence type="ECO:0000256" key="6">
    <source>
        <dbReference type="ARBA" id="ARBA00023054"/>
    </source>
</evidence>
<accession>A0ABV1B1C3</accession>
<keyword evidence="6 9" id="KW-0175">Coiled coil</keyword>
<sequence>MMEMEKTYNPAAIEEKIYDRWLQKKYFHAEVDRSKKPFTIVMPPPNITGQLHMGHALDNTMQDILIRCKRMQGYEALWQPGTDHASIATEVKIINKMKEEGISKEELGREGFLEKAWEWKEEYGGRIIKQLKKLGSSADWDRERFTMDEGCSKAVEEVFCKLHEKGYIYKGSRIINWCPVCKTSISDAEVEHVEQVGHFWHIKYPVAGEPGRFIEIATTRPETLLGDTAVAVHPEDERYMDLIGKKVILPLVGREIPVVGDLHADKDKGTGAVKITPAHDPNDFEVGKRHNLPEINVMNDDGTINKLGGKYAGLDRYEARKQIVADLDAQGYLCGIEDITHAVGTHDRCKTTVEPMIKPQWFVAMEEMAKPAINAIKTGELKFVPESYSKTYLHWLENIRDWCISRQLWWGHRIPAYYCDECGEIVVSKGMPSVCPKCGCTHFTQDPDTLDTWFSSALWPFSTLGWPEKTEELDYFYPTDVLVTGYDIIFFWVIRMVFSGYEQTGKAPFHTVLIHGLVRDSQGRKMSKSLGNGIDPLEVIDKYGADALRLTLITGNAPGNDMRFYWERVESSRNFANKVWNASRFMLMNFEQAAEKGISIDGVSLADLTQADKWILSKMNRLTKDVTENIDKYELGIAVSKIYDFIWEEFCDWYIEMVKPRLYNDEDKTKAAALWTLKTVLINALKLLHPYMPFITEEIFCNVQNEEESIMISKWPEYKDEWNFEEDEKAVELIKEAVRGIRNTRTGMNVPPSRKAKVFVVSESEEVRNIFENSKAFFATLGYASEVAVQSDKTGIAEDAVSVLIHQAALYMPFADLVDIDKEIERLTKEEDKMNKEIKRAQGMLSNPKFVDKAPADKVQAEKDKLEKYTQMLAQIQERLAALK</sequence>
<dbReference type="InterPro" id="IPR037118">
    <property type="entry name" value="Val-tRNA_synth_C_sf"/>
</dbReference>
<dbReference type="InterPro" id="IPR013155">
    <property type="entry name" value="M/V/L/I-tRNA-synth_anticd-bd"/>
</dbReference>
<evidence type="ECO:0000256" key="4">
    <source>
        <dbReference type="ARBA" id="ARBA00022840"/>
    </source>
</evidence>
<dbReference type="HAMAP" id="MF_02004">
    <property type="entry name" value="Val_tRNA_synth_type1"/>
    <property type="match status" value="1"/>
</dbReference>
<evidence type="ECO:0000259" key="11">
    <source>
        <dbReference type="Pfam" id="PF08264"/>
    </source>
</evidence>
<evidence type="ECO:0000313" key="13">
    <source>
        <dbReference type="EMBL" id="MEQ2364238.1"/>
    </source>
</evidence>
<dbReference type="SUPFAM" id="SSF50677">
    <property type="entry name" value="ValRS/IleRS/LeuRS editing domain"/>
    <property type="match status" value="1"/>
</dbReference>
<dbReference type="PANTHER" id="PTHR11946:SF93">
    <property type="entry name" value="VALINE--TRNA LIGASE, CHLOROPLASTIC_MITOCHONDRIAL 2"/>
    <property type="match status" value="1"/>
</dbReference>